<dbReference type="Pfam" id="PF00156">
    <property type="entry name" value="Pribosyltran"/>
    <property type="match status" value="1"/>
</dbReference>
<dbReference type="EMBL" id="UWOC01000204">
    <property type="protein sequence ID" value="VCU11584.1"/>
    <property type="molecule type" value="Genomic_DNA"/>
</dbReference>
<reference evidence="3" key="1">
    <citation type="submission" date="2018-10" db="EMBL/GenBank/DDBJ databases">
        <authorList>
            <person name="Peiro R."/>
            <person name="Begona"/>
            <person name="Cbmso G."/>
            <person name="Lopez M."/>
            <person name="Gonzalez S."/>
            <person name="Sacristan E."/>
            <person name="Castillo E."/>
        </authorList>
    </citation>
    <scope>NUCLEOTIDE SEQUENCE [LARGE SCALE GENOMIC DNA]</scope>
</reference>
<dbReference type="Proteomes" id="UP000289200">
    <property type="component" value="Unassembled WGS sequence"/>
</dbReference>
<sequence length="213" mass="22223">MFIDRADAGRRLASALQDYRGTRPVVLALPRGGVPVAAEIAAALDAPLHLVIARKIGTPGEPELAMGAVVDDDPPVVLRNEAVIAAYGVTEAAFAAACTAACAEIARRRARYVGDRPYPDLLGRTVIVVDDGLATGATARAALAAVRRQRPARLVLAVPVGAPDTLDAMAAEADEIVCLEQPAHLTAIGACYRDFHQLDDEAVTDILGLFPAA</sequence>
<evidence type="ECO:0000259" key="1">
    <source>
        <dbReference type="Pfam" id="PF00156"/>
    </source>
</evidence>
<accession>A0A447D241</accession>
<dbReference type="RefSeq" id="WP_129611530.1">
    <property type="nucleotide sequence ID" value="NZ_UWOC01000204.1"/>
</dbReference>
<comment type="caution">
    <text evidence="2">The sequence shown here is derived from an EMBL/GenBank/DDBJ whole genome shotgun (WGS) entry which is preliminary data.</text>
</comment>
<gene>
    <name evidence="2" type="ORF">RHODGE_RHODGE_04798</name>
</gene>
<dbReference type="SUPFAM" id="SSF53271">
    <property type="entry name" value="PRTase-like"/>
    <property type="match status" value="1"/>
</dbReference>
<feature type="domain" description="Phosphoribosyltransferase" evidence="1">
    <location>
        <begin position="7"/>
        <end position="179"/>
    </location>
</feature>
<protein>
    <submittedName>
        <fullName evidence="2">Phosphoribosyl transferase</fullName>
    </submittedName>
</protein>
<keyword evidence="2" id="KW-0808">Transferase</keyword>
<dbReference type="Gene3D" id="3.40.50.2020">
    <property type="match status" value="1"/>
</dbReference>
<dbReference type="GO" id="GO:0016740">
    <property type="term" value="F:transferase activity"/>
    <property type="evidence" value="ECO:0007669"/>
    <property type="project" value="UniProtKB-KW"/>
</dbReference>
<proteinExistence type="predicted"/>
<evidence type="ECO:0000313" key="3">
    <source>
        <dbReference type="Proteomes" id="UP000289200"/>
    </source>
</evidence>
<dbReference type="AlphaFoldDB" id="A0A447D241"/>
<organism evidence="2 3">
    <name type="scientific">Rhodoplanes serenus</name>
    <dbReference type="NCBI Taxonomy" id="200615"/>
    <lineage>
        <taxon>Bacteria</taxon>
        <taxon>Pseudomonadati</taxon>
        <taxon>Pseudomonadota</taxon>
        <taxon>Alphaproteobacteria</taxon>
        <taxon>Hyphomicrobiales</taxon>
        <taxon>Nitrobacteraceae</taxon>
        <taxon>Rhodoplanes</taxon>
    </lineage>
</organism>
<keyword evidence="3" id="KW-1185">Reference proteome</keyword>
<dbReference type="InterPro" id="IPR029057">
    <property type="entry name" value="PRTase-like"/>
</dbReference>
<name>A0A447D241_9BRAD</name>
<dbReference type="Gene3D" id="3.30.1310.20">
    <property type="entry name" value="PRTase-like"/>
    <property type="match status" value="1"/>
</dbReference>
<dbReference type="InterPro" id="IPR000836">
    <property type="entry name" value="PRTase_dom"/>
</dbReference>
<evidence type="ECO:0000313" key="2">
    <source>
        <dbReference type="EMBL" id="VCU11584.1"/>
    </source>
</evidence>
<dbReference type="OrthoDB" id="9810066at2"/>